<name>A0ABN6U7E6_9NOCA</name>
<keyword evidence="2" id="KW-1185">Reference proteome</keyword>
<dbReference type="Proteomes" id="UP001317870">
    <property type="component" value="Chromosome"/>
</dbReference>
<dbReference type="EMBL" id="AP026978">
    <property type="protein sequence ID" value="BDU01060.1"/>
    <property type="molecule type" value="Genomic_DNA"/>
</dbReference>
<proteinExistence type="predicted"/>
<evidence type="ECO:0000313" key="1">
    <source>
        <dbReference type="EMBL" id="BDU01060.1"/>
    </source>
</evidence>
<dbReference type="RefSeq" id="WP_281874073.1">
    <property type="nucleotide sequence ID" value="NZ_AP026978.1"/>
</dbReference>
<organism evidence="1 2">
    <name type="scientific">Nocardia sputorum</name>
    <dbReference type="NCBI Taxonomy" id="2984338"/>
    <lineage>
        <taxon>Bacteria</taxon>
        <taxon>Bacillati</taxon>
        <taxon>Actinomycetota</taxon>
        <taxon>Actinomycetes</taxon>
        <taxon>Mycobacteriales</taxon>
        <taxon>Nocardiaceae</taxon>
        <taxon>Nocardia</taxon>
    </lineage>
</organism>
<reference evidence="1 2" key="1">
    <citation type="submission" date="2022-11" db="EMBL/GenBank/DDBJ databases">
        <title>Genome Sequencing of Nocardia sp. ON39_IFM12276 and assembly.</title>
        <authorList>
            <person name="Shimojima M."/>
            <person name="Toyokawa M."/>
            <person name="Uesaka K."/>
        </authorList>
    </citation>
    <scope>NUCLEOTIDE SEQUENCE [LARGE SCALE GENOMIC DNA]</scope>
    <source>
        <strain evidence="1 2">IFM 12276</strain>
    </source>
</reference>
<evidence type="ECO:0000313" key="2">
    <source>
        <dbReference type="Proteomes" id="UP001317870"/>
    </source>
</evidence>
<accession>A0ABN6U7E6</accession>
<sequence length="60" mass="6224">MLPADAANPSPPPFFSQIVGCPHSVVTAHLVDTAGEPTAAVCDEIIAFLVNRLTADLPPQ</sequence>
<protein>
    <submittedName>
        <fullName evidence="1">Uncharacterized protein</fullName>
    </submittedName>
</protein>
<gene>
    <name evidence="1" type="ORF">IFM12276_40880</name>
</gene>